<dbReference type="Proteomes" id="UP000186817">
    <property type="component" value="Unassembled WGS sequence"/>
</dbReference>
<organism evidence="2 3">
    <name type="scientific">Symbiodinium microadriaticum</name>
    <name type="common">Dinoflagellate</name>
    <name type="synonym">Zooxanthella microadriatica</name>
    <dbReference type="NCBI Taxonomy" id="2951"/>
    <lineage>
        <taxon>Eukaryota</taxon>
        <taxon>Sar</taxon>
        <taxon>Alveolata</taxon>
        <taxon>Dinophyceae</taxon>
        <taxon>Suessiales</taxon>
        <taxon>Symbiodiniaceae</taxon>
        <taxon>Symbiodinium</taxon>
    </lineage>
</organism>
<name>A0A1Q9EIB8_SYMMI</name>
<dbReference type="Pfam" id="PF00450">
    <property type="entry name" value="Peptidase_S10"/>
    <property type="match status" value="1"/>
</dbReference>
<accession>A0A1Q9EIB8</accession>
<evidence type="ECO:0000313" key="2">
    <source>
        <dbReference type="EMBL" id="OLQ07165.1"/>
    </source>
</evidence>
<gene>
    <name evidence="2" type="primary">K10B2.2</name>
    <name evidence="2" type="ORF">AK812_SmicGene9496</name>
</gene>
<keyword evidence="2" id="KW-0645">Protease</keyword>
<sequence length="809" mass="88796">MRETGAKPSQMAWCVILQKYAFKGMSAARVVQRDIMAGGDLPPSQDEVGPGFGPHAFGTAASLQVSMNAGLRSDQRLGFKGSLLALPVRNGGPGSSSILGMLQENGPLLINATGGLMRNPYAWTKQANLLILESCPGGVGYSYCAAMKAGGNCNNTDISTARANRAAVQDFFKKRHSSRFPELKANEFFITGVAVGDPCTDLPSQKESMDMLWYAHKHGFVPDSDFDYLWNNCSARRWEAEITPSLALASDEKCKLLNRQFLATTSRGLSQGWKKAAYINELNLFSDASALDWSLPGTLNYYTAQWMMRADVKAALHVESSPATSWPGYNACNDAPGKPSMIDFYRMIAPKLRTTIVFNGDTDPCVSYEGTRTAIEKVGYAVVSGGHYRPWFYDKTSADIEILKEPLGGKPLFTDGRGRESFSGFLFFVRKPNLFGPNLELQPAGPQFGGHVVDYVPRPAPAASDAGSCGFLRPDLPGDSELAAMDDDAFDQDQWTDKAEKDVTAANTLSSNLFHTSLALLRLPMMHPRGMEPPASKQMSEMLLDPLLQAIVELLGFGGLRGFLAVCLRWFTVTVCHPLFIRTPFEICQQSTMSTLTDLMAQANEPPTSLQEDPAAAFEHAEVELQLTEFFASPPSSLSLVYLRYVRRLTLLFRWIHVSAECQLGDLPEARHGHVLSAIEEVRHRASDMASAGQQLLSQMPDAGLPSRWGEWLEHVLEARGLPGSHCQQFSCQRRRVSTIWGNILQMLEATVRQLEDIASLAGQLEKFVQDAEVQARPHLVLAGLPGSHSALCRPSLDLSALCWRIETA</sequence>
<proteinExistence type="inferred from homology"/>
<dbReference type="PANTHER" id="PTHR11802:SF201">
    <property type="entry name" value="CARBOXYPEPTIDASE"/>
    <property type="match status" value="1"/>
</dbReference>
<dbReference type="OrthoDB" id="443318at2759"/>
<protein>
    <submittedName>
        <fullName evidence="2">Putative serine carboxypeptidase K10B2.2</fullName>
    </submittedName>
</protein>
<dbReference type="PANTHER" id="PTHR11802">
    <property type="entry name" value="SERINE PROTEASE FAMILY S10 SERINE CARBOXYPEPTIDASE"/>
    <property type="match status" value="1"/>
</dbReference>
<keyword evidence="3" id="KW-1185">Reference proteome</keyword>
<comment type="caution">
    <text evidence="2">The sequence shown here is derived from an EMBL/GenBank/DDBJ whole genome shotgun (WGS) entry which is preliminary data.</text>
</comment>
<dbReference type="InterPro" id="IPR029058">
    <property type="entry name" value="AB_hydrolase_fold"/>
</dbReference>
<dbReference type="InterPro" id="IPR001563">
    <property type="entry name" value="Peptidase_S10"/>
</dbReference>
<dbReference type="GO" id="GO:0004185">
    <property type="term" value="F:serine-type carboxypeptidase activity"/>
    <property type="evidence" value="ECO:0007669"/>
    <property type="project" value="InterPro"/>
</dbReference>
<keyword evidence="2" id="KW-0378">Hydrolase</keyword>
<dbReference type="GO" id="GO:0006508">
    <property type="term" value="P:proteolysis"/>
    <property type="evidence" value="ECO:0007669"/>
    <property type="project" value="InterPro"/>
</dbReference>
<dbReference type="EMBL" id="LSRX01000146">
    <property type="protein sequence ID" value="OLQ07165.1"/>
    <property type="molecule type" value="Genomic_DNA"/>
</dbReference>
<evidence type="ECO:0000313" key="3">
    <source>
        <dbReference type="Proteomes" id="UP000186817"/>
    </source>
</evidence>
<evidence type="ECO:0000256" key="1">
    <source>
        <dbReference type="ARBA" id="ARBA00009431"/>
    </source>
</evidence>
<dbReference type="SUPFAM" id="SSF53474">
    <property type="entry name" value="alpha/beta-Hydrolases"/>
    <property type="match status" value="1"/>
</dbReference>
<keyword evidence="2" id="KW-0121">Carboxypeptidase</keyword>
<reference evidence="2 3" key="1">
    <citation type="submission" date="2016-02" db="EMBL/GenBank/DDBJ databases">
        <title>Genome analysis of coral dinoflagellate symbionts highlights evolutionary adaptations to a symbiotic lifestyle.</title>
        <authorList>
            <person name="Aranda M."/>
            <person name="Li Y."/>
            <person name="Liew Y.J."/>
            <person name="Baumgarten S."/>
            <person name="Simakov O."/>
            <person name="Wilson M."/>
            <person name="Piel J."/>
            <person name="Ashoor H."/>
            <person name="Bougouffa S."/>
            <person name="Bajic V.B."/>
            <person name="Ryu T."/>
            <person name="Ravasi T."/>
            <person name="Bayer T."/>
            <person name="Micklem G."/>
            <person name="Kim H."/>
            <person name="Bhak J."/>
            <person name="Lajeunesse T.C."/>
            <person name="Voolstra C.R."/>
        </authorList>
    </citation>
    <scope>NUCLEOTIDE SEQUENCE [LARGE SCALE GENOMIC DNA]</scope>
    <source>
        <strain evidence="2 3">CCMP2467</strain>
    </source>
</reference>
<dbReference type="AlphaFoldDB" id="A0A1Q9EIB8"/>
<dbReference type="Gene3D" id="3.40.50.1820">
    <property type="entry name" value="alpha/beta hydrolase"/>
    <property type="match status" value="2"/>
</dbReference>
<comment type="similarity">
    <text evidence="1">Belongs to the peptidase S10 family.</text>
</comment>